<dbReference type="SMART" id="SM01241">
    <property type="entry name" value="Integrin_b_cyt"/>
    <property type="match status" value="1"/>
</dbReference>
<keyword evidence="6 21" id="KW-0812">Transmembrane</keyword>
<evidence type="ECO:0000256" key="4">
    <source>
        <dbReference type="ARBA" id="ARBA00022536"/>
    </source>
</evidence>
<keyword evidence="3" id="KW-1003">Cell membrane</keyword>
<dbReference type="Pfam" id="PF23105">
    <property type="entry name" value="EGF_integrin"/>
    <property type="match status" value="1"/>
</dbReference>
<dbReference type="Pfam" id="PF07965">
    <property type="entry name" value="Integrin_B_tail"/>
    <property type="match status" value="1"/>
</dbReference>
<dbReference type="GO" id="GO:0046872">
    <property type="term" value="F:metal ion binding"/>
    <property type="evidence" value="ECO:0007669"/>
    <property type="project" value="UniProtKB-KW"/>
</dbReference>
<keyword evidence="19" id="KW-0873">Pyrrolidone carboxylic acid</keyword>
<evidence type="ECO:0000256" key="12">
    <source>
        <dbReference type="ARBA" id="ARBA00022907"/>
    </source>
</evidence>
<evidence type="ECO:0000256" key="1">
    <source>
        <dbReference type="ARBA" id="ARBA00004251"/>
    </source>
</evidence>
<reference evidence="26" key="1">
    <citation type="submission" date="2025-08" db="UniProtKB">
        <authorList>
            <consortium name="Ensembl"/>
        </authorList>
    </citation>
    <scope>IDENTIFICATION</scope>
</reference>
<feature type="domain" description="Integrin beta subunit VWA" evidence="23">
    <location>
        <begin position="13"/>
        <end position="285"/>
    </location>
</feature>
<dbReference type="InterPro" id="IPR036349">
    <property type="entry name" value="Integrin_bsu_tail_dom_sf"/>
</dbReference>
<evidence type="ECO:0000256" key="5">
    <source>
        <dbReference type="ARBA" id="ARBA00022553"/>
    </source>
</evidence>
<evidence type="ECO:0000259" key="25">
    <source>
        <dbReference type="SMART" id="SM01242"/>
    </source>
</evidence>
<dbReference type="GO" id="GO:0019901">
    <property type="term" value="F:protein kinase binding"/>
    <property type="evidence" value="ECO:0007669"/>
    <property type="project" value="TreeGrafter"/>
</dbReference>
<keyword evidence="18" id="KW-0325">Glycoprotein</keyword>
<keyword evidence="10" id="KW-0106">Calcium</keyword>
<dbReference type="FunFam" id="2.10.25.10:FF:000098">
    <property type="entry name" value="Integrin beta"/>
    <property type="match status" value="1"/>
</dbReference>
<organism evidence="26 27">
    <name type="scientific">Naja naja</name>
    <name type="common">Indian cobra</name>
    <dbReference type="NCBI Taxonomy" id="35670"/>
    <lineage>
        <taxon>Eukaryota</taxon>
        <taxon>Metazoa</taxon>
        <taxon>Chordata</taxon>
        <taxon>Craniata</taxon>
        <taxon>Vertebrata</taxon>
        <taxon>Euteleostomi</taxon>
        <taxon>Lepidosauria</taxon>
        <taxon>Squamata</taxon>
        <taxon>Bifurcata</taxon>
        <taxon>Unidentata</taxon>
        <taxon>Episquamata</taxon>
        <taxon>Toxicofera</taxon>
        <taxon>Serpentes</taxon>
        <taxon>Colubroidea</taxon>
        <taxon>Elapidae</taxon>
        <taxon>Elapinae</taxon>
        <taxon>Naja</taxon>
    </lineage>
</organism>
<dbReference type="SUPFAM" id="SSF69687">
    <property type="entry name" value="Integrin beta tail domain"/>
    <property type="match status" value="1"/>
</dbReference>
<dbReference type="SMART" id="SM00187">
    <property type="entry name" value="INB"/>
    <property type="match status" value="1"/>
</dbReference>
<reference evidence="26" key="2">
    <citation type="submission" date="2025-09" db="UniProtKB">
        <authorList>
            <consortium name="Ensembl"/>
        </authorList>
    </citation>
    <scope>IDENTIFICATION</scope>
</reference>
<evidence type="ECO:0000256" key="3">
    <source>
        <dbReference type="ARBA" id="ARBA00022475"/>
    </source>
</evidence>
<dbReference type="AlphaFoldDB" id="A0A8C7DXW8"/>
<evidence type="ECO:0000256" key="9">
    <source>
        <dbReference type="ARBA" id="ARBA00022737"/>
    </source>
</evidence>
<evidence type="ECO:0000256" key="17">
    <source>
        <dbReference type="ARBA" id="ARBA00023170"/>
    </source>
</evidence>
<dbReference type="InterPro" id="IPR015812">
    <property type="entry name" value="Integrin_bsu"/>
</dbReference>
<dbReference type="FunFam" id="1.20.5.100:FF:000008">
    <property type="entry name" value="Integrin beta"/>
    <property type="match status" value="1"/>
</dbReference>
<dbReference type="SUPFAM" id="SSF69179">
    <property type="entry name" value="Integrin domains"/>
    <property type="match status" value="1"/>
</dbReference>
<keyword evidence="16" id="KW-1015">Disulfide bond</keyword>
<dbReference type="PROSITE" id="PS00243">
    <property type="entry name" value="I_EGF_1"/>
    <property type="match status" value="1"/>
</dbReference>
<keyword evidence="17" id="KW-0675">Receptor</keyword>
<dbReference type="GO" id="GO:0045121">
    <property type="term" value="C:membrane raft"/>
    <property type="evidence" value="ECO:0007669"/>
    <property type="project" value="UniProtKB-SubCell"/>
</dbReference>
<dbReference type="InterPro" id="IPR057243">
    <property type="entry name" value="Integrin_I-EGF_CS"/>
</dbReference>
<dbReference type="SMART" id="SM01242">
    <property type="entry name" value="Integrin_B_tail"/>
    <property type="match status" value="1"/>
</dbReference>
<keyword evidence="15 22" id="KW-0472">Membrane</keyword>
<dbReference type="InterPro" id="IPR036465">
    <property type="entry name" value="vWFA_dom_sf"/>
</dbReference>
<dbReference type="SUPFAM" id="SSF53300">
    <property type="entry name" value="vWA-like"/>
    <property type="match status" value="1"/>
</dbReference>
<keyword evidence="4" id="KW-0245">EGF-like domain</keyword>
<evidence type="ECO:0000256" key="22">
    <source>
        <dbReference type="SAM" id="Phobius"/>
    </source>
</evidence>
<dbReference type="GeneTree" id="ENSGT01150000286983"/>
<name>A0A8C7DXW8_NAJNA</name>
<dbReference type="Pfam" id="PF00362">
    <property type="entry name" value="Integrin_beta"/>
    <property type="match status" value="1"/>
</dbReference>
<dbReference type="GO" id="GO:0001540">
    <property type="term" value="F:amyloid-beta binding"/>
    <property type="evidence" value="ECO:0007669"/>
    <property type="project" value="TreeGrafter"/>
</dbReference>
<evidence type="ECO:0000256" key="6">
    <source>
        <dbReference type="ARBA" id="ARBA00022692"/>
    </source>
</evidence>
<dbReference type="GO" id="GO:0005178">
    <property type="term" value="F:integrin binding"/>
    <property type="evidence" value="ECO:0007669"/>
    <property type="project" value="TreeGrafter"/>
</dbReference>
<dbReference type="FunFam" id="2.10.25.10:FF:000076">
    <property type="entry name" value="Integrin beta"/>
    <property type="match status" value="1"/>
</dbReference>
<dbReference type="GO" id="GO:0007229">
    <property type="term" value="P:integrin-mediated signaling pathway"/>
    <property type="evidence" value="ECO:0007669"/>
    <property type="project" value="UniProtKB-KW"/>
</dbReference>
<evidence type="ECO:0000259" key="23">
    <source>
        <dbReference type="SMART" id="SM00187"/>
    </source>
</evidence>
<dbReference type="PRINTS" id="PR01186">
    <property type="entry name" value="INTEGRINB"/>
</dbReference>
<dbReference type="Pfam" id="PF08725">
    <property type="entry name" value="Integrin_b_cyt"/>
    <property type="match status" value="1"/>
</dbReference>
<accession>A0A8C7DXW8</accession>
<evidence type="ECO:0000259" key="24">
    <source>
        <dbReference type="SMART" id="SM01241"/>
    </source>
</evidence>
<keyword evidence="13 22" id="KW-1133">Transmembrane helix</keyword>
<dbReference type="InterPro" id="IPR057073">
    <property type="entry name" value="EGF_integrin_2"/>
</dbReference>
<dbReference type="GO" id="GO:0008305">
    <property type="term" value="C:integrin complex"/>
    <property type="evidence" value="ECO:0007669"/>
    <property type="project" value="TreeGrafter"/>
</dbReference>
<evidence type="ECO:0000256" key="2">
    <source>
        <dbReference type="ARBA" id="ARBA00007449"/>
    </source>
</evidence>
<dbReference type="OMA" id="RENTNTC"/>
<evidence type="ECO:0000256" key="19">
    <source>
        <dbReference type="ARBA" id="ARBA00023283"/>
    </source>
</evidence>
<keyword evidence="27" id="KW-1185">Reference proteome</keyword>
<keyword evidence="5" id="KW-0597">Phosphoprotein</keyword>
<feature type="transmembrane region" description="Helical" evidence="22">
    <location>
        <begin position="538"/>
        <end position="560"/>
    </location>
</feature>
<evidence type="ECO:0000313" key="27">
    <source>
        <dbReference type="Proteomes" id="UP000694559"/>
    </source>
</evidence>
<dbReference type="Gene3D" id="2.60.40.1510">
    <property type="entry name" value="ntegrin, alpha v. Chain A, domain 3"/>
    <property type="match status" value="1"/>
</dbReference>
<keyword evidence="8" id="KW-0732">Signal</keyword>
<evidence type="ECO:0000256" key="18">
    <source>
        <dbReference type="ARBA" id="ARBA00023180"/>
    </source>
</evidence>
<sequence length="607" mass="67284">TPNQPSDELNVMSRCLEVVQIWMGRNRLQLNPTKTEWLYVPASRVVQNIPSLAMGGEILPPIDRAHKLSVLLDSQLSLEKQVGAVARGAFAQLCLVRQLRPYLDRDALRTVTHVLVTSCLDCNALYMGLPHAPFLDYPSVGQLIQKLKENNIQPIFAVTKKVYNTYEKLSKMIPKSAVGELQENSNNIIQLIQRAYDDLSSKIILEHSSVPSSIKISYDSFCLNQVHTKNQPIGECDNVKIKDKITFQVQITATSCVENLTLTLQPLGFTDFTTVHIHSRCNCECDEELPNKSDCNGQGNINCGICRCNAGYVGKNCDCKTGGKTRKELEKSCRKDNSSVICSGLGDCVCGQCICHTTADSQKHIYGAFCECDNMNCELYNDEVCGGKIRGTCDCGKCKCDPKYDGTACQCLASTEKCQNDNGNVCSLRGQCQCNTCKCNGNYQPPFCKECPGCTSPCDRHISCVECLAFGTGPFEKNCSDSCSNITVVNKIRPKSTVCKEKDSQNCWISYTMFQNDGEEHYSITFNPKRECPQPPNIAAIVGGTIAGVALIGLLLLLAWRLVAELIDRREYQRFEKEKSKAKWNEADNPLFKSATTTVVNPRFNGQ</sequence>
<dbReference type="Gene3D" id="2.10.25.10">
    <property type="entry name" value="Laminin"/>
    <property type="match status" value="3"/>
</dbReference>
<proteinExistence type="inferred from homology"/>
<dbReference type="GO" id="GO:0033627">
    <property type="term" value="P:cell adhesion mediated by integrin"/>
    <property type="evidence" value="ECO:0007669"/>
    <property type="project" value="TreeGrafter"/>
</dbReference>
<keyword evidence="7" id="KW-0479">Metal-binding</keyword>
<evidence type="ECO:0000256" key="21">
    <source>
        <dbReference type="RuleBase" id="RU000633"/>
    </source>
</evidence>
<dbReference type="PANTHER" id="PTHR10082:SF15">
    <property type="entry name" value="INTEGRIN BETA-2"/>
    <property type="match status" value="1"/>
</dbReference>
<dbReference type="Gene3D" id="1.20.5.100">
    <property type="entry name" value="Cytochrome c1, transmembrane anchor, C-terminal"/>
    <property type="match status" value="1"/>
</dbReference>
<dbReference type="Gene3D" id="3.40.50.410">
    <property type="entry name" value="von Willebrand factor, type A domain"/>
    <property type="match status" value="1"/>
</dbReference>
<dbReference type="PANTHER" id="PTHR10082">
    <property type="entry name" value="INTEGRIN BETA SUBUNIT"/>
    <property type="match status" value="1"/>
</dbReference>
<protein>
    <recommendedName>
        <fullName evidence="21">Integrin beta</fullName>
    </recommendedName>
</protein>
<evidence type="ECO:0000256" key="11">
    <source>
        <dbReference type="ARBA" id="ARBA00022889"/>
    </source>
</evidence>
<dbReference type="GO" id="GO:0005925">
    <property type="term" value="C:focal adhesion"/>
    <property type="evidence" value="ECO:0007669"/>
    <property type="project" value="TreeGrafter"/>
</dbReference>
<evidence type="ECO:0000256" key="10">
    <source>
        <dbReference type="ARBA" id="ARBA00022837"/>
    </source>
</evidence>
<feature type="domain" description="Integrin beta subunit cytoplasmic" evidence="24">
    <location>
        <begin position="561"/>
        <end position="607"/>
    </location>
</feature>
<dbReference type="GO" id="GO:0007160">
    <property type="term" value="P:cell-matrix adhesion"/>
    <property type="evidence" value="ECO:0007669"/>
    <property type="project" value="TreeGrafter"/>
</dbReference>
<evidence type="ECO:0000256" key="13">
    <source>
        <dbReference type="ARBA" id="ARBA00022989"/>
    </source>
</evidence>
<keyword evidence="9" id="KW-0677">Repeat</keyword>
<feature type="domain" description="Integrin beta subunit tail" evidence="25">
    <location>
        <begin position="458"/>
        <end position="537"/>
    </location>
</feature>
<evidence type="ECO:0000256" key="15">
    <source>
        <dbReference type="ARBA" id="ARBA00023136"/>
    </source>
</evidence>
<dbReference type="GO" id="GO:0030593">
    <property type="term" value="P:neutrophil chemotaxis"/>
    <property type="evidence" value="ECO:0007669"/>
    <property type="project" value="TreeGrafter"/>
</dbReference>
<dbReference type="Ensembl" id="ENSNNAT00000013729.1">
    <property type="protein sequence ID" value="ENSNNAP00000013120.1"/>
    <property type="gene ID" value="ENSNNAG00000007977.1"/>
</dbReference>
<dbReference type="SUPFAM" id="SSF57196">
    <property type="entry name" value="EGF/Laminin"/>
    <property type="match status" value="1"/>
</dbReference>
<evidence type="ECO:0000256" key="20">
    <source>
        <dbReference type="ARBA" id="ARBA00035630"/>
    </source>
</evidence>
<comment type="subcellular location">
    <subcellularLocation>
        <location evidence="1 21">Cell membrane</location>
        <topology evidence="1 21">Single-pass type I membrane protein</topology>
    </subcellularLocation>
    <subcellularLocation>
        <location evidence="20">Membrane raft</location>
        <topology evidence="20">Single-pass type I membrane protein</topology>
    </subcellularLocation>
</comment>
<dbReference type="GO" id="GO:0009986">
    <property type="term" value="C:cell surface"/>
    <property type="evidence" value="ECO:0007669"/>
    <property type="project" value="TreeGrafter"/>
</dbReference>
<comment type="similarity">
    <text evidence="2 21">Belongs to the integrin beta chain family.</text>
</comment>
<dbReference type="InterPro" id="IPR014836">
    <property type="entry name" value="Integrin_bsu_cyt_dom"/>
</dbReference>
<dbReference type="Proteomes" id="UP000694559">
    <property type="component" value="Unplaced"/>
</dbReference>
<evidence type="ECO:0000256" key="14">
    <source>
        <dbReference type="ARBA" id="ARBA00023037"/>
    </source>
</evidence>
<evidence type="ECO:0000256" key="8">
    <source>
        <dbReference type="ARBA" id="ARBA00022729"/>
    </source>
</evidence>
<dbReference type="Gene3D" id="4.10.1240.30">
    <property type="match status" value="1"/>
</dbReference>
<dbReference type="InterPro" id="IPR012896">
    <property type="entry name" value="Integrin_bsu_tail"/>
</dbReference>
<dbReference type="GO" id="GO:0006909">
    <property type="term" value="P:phagocytosis"/>
    <property type="evidence" value="ECO:0007669"/>
    <property type="project" value="UniProtKB-KW"/>
</dbReference>
<evidence type="ECO:0000256" key="7">
    <source>
        <dbReference type="ARBA" id="ARBA00022723"/>
    </source>
</evidence>
<dbReference type="InterPro" id="IPR002369">
    <property type="entry name" value="Integrin_bsu_VWA"/>
</dbReference>
<dbReference type="InterPro" id="IPR032695">
    <property type="entry name" value="Integrin_dom_sf"/>
</dbReference>
<keyword evidence="11 21" id="KW-0130">Cell adhesion</keyword>
<dbReference type="OrthoDB" id="410592at2759"/>
<evidence type="ECO:0000313" key="26">
    <source>
        <dbReference type="Ensembl" id="ENSNNAP00000013120.1"/>
    </source>
</evidence>
<keyword evidence="12" id="KW-0581">Phagocytosis</keyword>
<dbReference type="GO" id="GO:0007159">
    <property type="term" value="P:leukocyte cell-cell adhesion"/>
    <property type="evidence" value="ECO:0007669"/>
    <property type="project" value="TreeGrafter"/>
</dbReference>
<keyword evidence="14 21" id="KW-0401">Integrin</keyword>
<evidence type="ECO:0000256" key="16">
    <source>
        <dbReference type="ARBA" id="ARBA00023157"/>
    </source>
</evidence>